<evidence type="ECO:0000313" key="3">
    <source>
        <dbReference type="Proteomes" id="UP000676246"/>
    </source>
</evidence>
<organism evidence="2 3">
    <name type="scientific">Ideonella alba</name>
    <dbReference type="NCBI Taxonomy" id="2824118"/>
    <lineage>
        <taxon>Bacteria</taxon>
        <taxon>Pseudomonadati</taxon>
        <taxon>Pseudomonadota</taxon>
        <taxon>Betaproteobacteria</taxon>
        <taxon>Burkholderiales</taxon>
        <taxon>Sphaerotilaceae</taxon>
        <taxon>Ideonella</taxon>
    </lineage>
</organism>
<feature type="signal peptide" evidence="1">
    <location>
        <begin position="1"/>
        <end position="23"/>
    </location>
</feature>
<reference evidence="2 3" key="1">
    <citation type="submission" date="2021-04" db="EMBL/GenBank/DDBJ databases">
        <title>The genome sequence of Ideonella sp. 3Y2.</title>
        <authorList>
            <person name="Liu Y."/>
        </authorList>
    </citation>
    <scope>NUCLEOTIDE SEQUENCE [LARGE SCALE GENOMIC DNA]</scope>
    <source>
        <strain evidence="2 3">3Y2</strain>
    </source>
</reference>
<dbReference type="RefSeq" id="WP_210855516.1">
    <property type="nucleotide sequence ID" value="NZ_JAGQDD010000014.1"/>
</dbReference>
<name>A0A940YGN7_9BURK</name>
<dbReference type="EMBL" id="JAGQDD010000014">
    <property type="protein sequence ID" value="MBQ0932165.1"/>
    <property type="molecule type" value="Genomic_DNA"/>
</dbReference>
<comment type="caution">
    <text evidence="2">The sequence shown here is derived from an EMBL/GenBank/DDBJ whole genome shotgun (WGS) entry which is preliminary data.</text>
</comment>
<dbReference type="AlphaFoldDB" id="A0A940YGN7"/>
<dbReference type="Proteomes" id="UP000676246">
    <property type="component" value="Unassembled WGS sequence"/>
</dbReference>
<evidence type="ECO:0000256" key="1">
    <source>
        <dbReference type="SAM" id="SignalP"/>
    </source>
</evidence>
<protein>
    <submittedName>
        <fullName evidence="2">Uncharacterized protein</fullName>
    </submittedName>
</protein>
<proteinExistence type="predicted"/>
<keyword evidence="3" id="KW-1185">Reference proteome</keyword>
<sequence length="160" mass="16603">MNTRFLATSLFTLAALASSAVEAKILANAVRATNFSFTTATALVPLNAAGDTTITVQNNKARTVNAVLTFSAECAALAPTAGGWLDLDVLVNDVAIAPTAGNTDAFCPYQVGTTINSWVRPSITMVVPLQPGANTVKIQARLDFGVTTGWVSDTALVITD</sequence>
<keyword evidence="1" id="KW-0732">Signal</keyword>
<feature type="chain" id="PRO_5037253304" evidence="1">
    <location>
        <begin position="24"/>
        <end position="160"/>
    </location>
</feature>
<evidence type="ECO:0000313" key="2">
    <source>
        <dbReference type="EMBL" id="MBQ0932165.1"/>
    </source>
</evidence>
<accession>A0A940YGN7</accession>
<gene>
    <name evidence="2" type="ORF">KAK03_16920</name>
</gene>